<proteinExistence type="predicted"/>
<dbReference type="Proteomes" id="UP000620327">
    <property type="component" value="Unassembled WGS sequence"/>
</dbReference>
<dbReference type="AlphaFoldDB" id="A0A923MGQ5"/>
<comment type="caution">
    <text evidence="1">The sequence shown here is derived from an EMBL/GenBank/DDBJ whole genome shotgun (WGS) entry which is preliminary data.</text>
</comment>
<evidence type="ECO:0000313" key="1">
    <source>
        <dbReference type="EMBL" id="MBC5770370.1"/>
    </source>
</evidence>
<gene>
    <name evidence="1" type="ORF">H8Z83_08565</name>
</gene>
<dbReference type="EMBL" id="JACOQI010000007">
    <property type="protein sequence ID" value="MBC5770370.1"/>
    <property type="molecule type" value="Genomic_DNA"/>
</dbReference>
<reference evidence="1" key="1">
    <citation type="submission" date="2020-08" db="EMBL/GenBank/DDBJ databases">
        <title>Genome public.</title>
        <authorList>
            <person name="Liu C."/>
            <person name="Sun Q."/>
        </authorList>
    </citation>
    <scope>NUCLEOTIDE SEQUENCE</scope>
    <source>
        <strain evidence="1">BX15</strain>
    </source>
</reference>
<dbReference type="Pfam" id="PF13711">
    <property type="entry name" value="DUF4160"/>
    <property type="match status" value="1"/>
</dbReference>
<evidence type="ECO:0000313" key="2">
    <source>
        <dbReference type="Proteomes" id="UP000620327"/>
    </source>
</evidence>
<dbReference type="InterPro" id="IPR025427">
    <property type="entry name" value="DUF4160"/>
</dbReference>
<accession>A0A923MGQ5</accession>
<name>A0A923MGQ5_9FIRM</name>
<sequence>MKRKIIRVKVRKEQMTLLKLRAAVVTLSNDLGGRNKKPYKVSVRKILPVETELVTVGTINNNIKFEVREKESPHNEAHFHITIRGEGSGSYRISDLSVIESNISRRTERKLLEWAQENRQILVDTWNEFHGFRVTVA</sequence>
<dbReference type="RefSeq" id="WP_187014626.1">
    <property type="nucleotide sequence ID" value="NZ_JACOQI010000007.1"/>
</dbReference>
<protein>
    <submittedName>
        <fullName evidence="1">DUF4160 domain-containing protein</fullName>
    </submittedName>
</protein>
<keyword evidence="2" id="KW-1185">Reference proteome</keyword>
<organism evidence="1 2">
    <name type="scientific">Dysosmobacter segnis</name>
    <dbReference type="NCBI Taxonomy" id="2763042"/>
    <lineage>
        <taxon>Bacteria</taxon>
        <taxon>Bacillati</taxon>
        <taxon>Bacillota</taxon>
        <taxon>Clostridia</taxon>
        <taxon>Eubacteriales</taxon>
        <taxon>Oscillospiraceae</taxon>
        <taxon>Dysosmobacter</taxon>
    </lineage>
</organism>